<keyword evidence="3 7" id="KW-1003">Cell membrane</keyword>
<evidence type="ECO:0000256" key="4">
    <source>
        <dbReference type="ARBA" id="ARBA00022692"/>
    </source>
</evidence>
<protein>
    <recommendedName>
        <fullName evidence="7">CASP-like protein</fullName>
    </recommendedName>
</protein>
<dbReference type="AlphaFoldDB" id="A0A6P6BFL8"/>
<dbReference type="NCBIfam" id="TIGR01569">
    <property type="entry name" value="A_tha_TIGR01569"/>
    <property type="match status" value="1"/>
</dbReference>
<reference evidence="10" key="1">
    <citation type="submission" date="2025-08" db="UniProtKB">
        <authorList>
            <consortium name="RefSeq"/>
        </authorList>
    </citation>
    <scope>IDENTIFICATION</scope>
    <source>
        <tissue evidence="10">Fruit stalk</tissue>
    </source>
</reference>
<proteinExistence type="inferred from homology"/>
<dbReference type="GO" id="GO:0005886">
    <property type="term" value="C:plasma membrane"/>
    <property type="evidence" value="ECO:0007669"/>
    <property type="project" value="UniProtKB-SubCell"/>
</dbReference>
<dbReference type="InterPro" id="IPR006702">
    <property type="entry name" value="CASP_dom"/>
</dbReference>
<feature type="transmembrane region" description="Helical" evidence="7">
    <location>
        <begin position="150"/>
        <end position="167"/>
    </location>
</feature>
<dbReference type="RefSeq" id="XP_022775896.1">
    <property type="nucleotide sequence ID" value="XM_022920161.1"/>
</dbReference>
<comment type="subcellular location">
    <subcellularLocation>
        <location evidence="1 7">Cell membrane</location>
        <topology evidence="1 7">Multi-pass membrane protein</topology>
    </subcellularLocation>
</comment>
<feature type="domain" description="Casparian strip membrane protein" evidence="8">
    <location>
        <begin position="66"/>
        <end position="151"/>
    </location>
</feature>
<dbReference type="Pfam" id="PF04535">
    <property type="entry name" value="CASP_dom"/>
    <property type="match status" value="1"/>
</dbReference>
<comment type="similarity">
    <text evidence="2 7">Belongs to the Casparian strip membrane proteins (CASP) family.</text>
</comment>
<gene>
    <name evidence="10" type="primary">LOC111317754</name>
</gene>
<sequence length="179" mass="19491">MRHVTEANANYVKLSKLTNSYFDSKLVLNLGGSKKEKNFICRMKTGPRESGEASNDGIPAKLMISGVAILEFILRILAAAGTLGSAMAIGTTKETVPLFSQSILLNAEYSDLPMLTFFLIVNSVAFAYLVLSLPLSFYHIIRRAAKNSRIIIALVWGILFVSVLKIGKSMSDASTKLIS</sequence>
<keyword evidence="4 7" id="KW-0812">Transmembrane</keyword>
<feature type="transmembrane region" description="Helical" evidence="7">
    <location>
        <begin position="72"/>
        <end position="92"/>
    </location>
</feature>
<evidence type="ECO:0000256" key="3">
    <source>
        <dbReference type="ARBA" id="ARBA00022475"/>
    </source>
</evidence>
<dbReference type="Proteomes" id="UP000515121">
    <property type="component" value="Unplaced"/>
</dbReference>
<dbReference type="OrthoDB" id="753675at2759"/>
<dbReference type="InterPro" id="IPR006459">
    <property type="entry name" value="CASP/CASPL"/>
</dbReference>
<keyword evidence="5 7" id="KW-1133">Transmembrane helix</keyword>
<evidence type="ECO:0000256" key="1">
    <source>
        <dbReference type="ARBA" id="ARBA00004651"/>
    </source>
</evidence>
<keyword evidence="6 7" id="KW-0472">Membrane</keyword>
<evidence type="ECO:0000256" key="2">
    <source>
        <dbReference type="ARBA" id="ARBA00007651"/>
    </source>
</evidence>
<comment type="caution">
    <text evidence="7">Lacks conserved residue(s) required for the propagation of feature annotation.</text>
</comment>
<accession>A0A6P6BFL8</accession>
<name>A0A6P6BFL8_DURZI</name>
<keyword evidence="9" id="KW-1185">Reference proteome</keyword>
<evidence type="ECO:0000313" key="9">
    <source>
        <dbReference type="Proteomes" id="UP000515121"/>
    </source>
</evidence>
<dbReference type="GeneID" id="111317754"/>
<evidence type="ECO:0000256" key="6">
    <source>
        <dbReference type="ARBA" id="ARBA00023136"/>
    </source>
</evidence>
<evidence type="ECO:0000256" key="7">
    <source>
        <dbReference type="RuleBase" id="RU361233"/>
    </source>
</evidence>
<dbReference type="KEGG" id="dzi:111317754"/>
<comment type="subunit">
    <text evidence="7">Homodimer and heterodimers.</text>
</comment>
<evidence type="ECO:0000259" key="8">
    <source>
        <dbReference type="Pfam" id="PF04535"/>
    </source>
</evidence>
<organism evidence="9 10">
    <name type="scientific">Durio zibethinus</name>
    <name type="common">Durian</name>
    <dbReference type="NCBI Taxonomy" id="66656"/>
    <lineage>
        <taxon>Eukaryota</taxon>
        <taxon>Viridiplantae</taxon>
        <taxon>Streptophyta</taxon>
        <taxon>Embryophyta</taxon>
        <taxon>Tracheophyta</taxon>
        <taxon>Spermatophyta</taxon>
        <taxon>Magnoliopsida</taxon>
        <taxon>eudicotyledons</taxon>
        <taxon>Gunneridae</taxon>
        <taxon>Pentapetalae</taxon>
        <taxon>rosids</taxon>
        <taxon>malvids</taxon>
        <taxon>Malvales</taxon>
        <taxon>Malvaceae</taxon>
        <taxon>Helicteroideae</taxon>
        <taxon>Durio</taxon>
    </lineage>
</organism>
<evidence type="ECO:0000256" key="5">
    <source>
        <dbReference type="ARBA" id="ARBA00022989"/>
    </source>
</evidence>
<evidence type="ECO:0000313" key="10">
    <source>
        <dbReference type="RefSeq" id="XP_022775896.1"/>
    </source>
</evidence>
<feature type="transmembrane region" description="Helical" evidence="7">
    <location>
        <begin position="112"/>
        <end position="138"/>
    </location>
</feature>